<keyword evidence="3" id="KW-0238">DNA-binding</keyword>
<sequence length="551" mass="61370">MTPTVMRDRARTVCTACHDRKAERDTPTDSIAVEHSSPQSGFIAQHSVLACDGSPELPASSSTTWLSPSVSHVIISATGATTLVAPALRSALTDLYFEHLFHHYPVVDLDELSIADPPILLQQAVCLVGNLMRHGAEHMNLSYALYEKVKTLIFLIYEADPVITLKAVCLMSCWSAQRPDTISMDGPWYWTGVAIRLAVQMGLHRESTYTNKPRSGCLRRVFWQLHNADKFQVACWGRPPLLRSVYVDANFPCLSDFNEPGIQGRVFVYETRLCDIMGHIAELHLEKQDISLEVLTGIQGALESWILELPSELCLYSSDTRQRYYRPVSDIHIQYFASIILLELLQGEVTAQHDTSLVSLVASSCISRLLEEVLLREHARFLLPLTGFICMAAAMPQIYYRPEDKEGATARHEGIETLCSVMEHMRGKYGGADMVLSKIRALQSAVEHSRLPAEDVGGSASTIPDRDYSNLQQPFNLDLKGLFPFPESFCLHLGEARYRGHAHFPGEDLLAGTIAPMSQMWAQWIESDGFEFMDMANMSGMSDIVSAGTSL</sequence>
<keyword evidence="2" id="KW-0805">Transcription regulation</keyword>
<dbReference type="EMBL" id="JBFTWV010000067">
    <property type="protein sequence ID" value="KAL2789225.1"/>
    <property type="molecule type" value="Genomic_DNA"/>
</dbReference>
<comment type="caution">
    <text evidence="7">The sequence shown here is derived from an EMBL/GenBank/DDBJ whole genome shotgun (WGS) entry which is preliminary data.</text>
</comment>
<evidence type="ECO:0000256" key="5">
    <source>
        <dbReference type="ARBA" id="ARBA00023242"/>
    </source>
</evidence>
<keyword evidence="1" id="KW-0862">Zinc</keyword>
<dbReference type="InterPro" id="IPR007219">
    <property type="entry name" value="XnlR_reg_dom"/>
</dbReference>
<evidence type="ECO:0000313" key="7">
    <source>
        <dbReference type="EMBL" id="KAL2789225.1"/>
    </source>
</evidence>
<dbReference type="InterPro" id="IPR052073">
    <property type="entry name" value="Amide_Lactam_Regulators"/>
</dbReference>
<dbReference type="PANTHER" id="PTHR47171">
    <property type="entry name" value="FARA-RELATED"/>
    <property type="match status" value="1"/>
</dbReference>
<gene>
    <name evidence="7" type="ORF">BJX66DRAFT_352238</name>
</gene>
<name>A0ABR4G129_9EURO</name>
<dbReference type="PANTHER" id="PTHR47171:SF5">
    <property type="entry name" value="ZN(II)2CYS6 TRANSCRIPTION FACTOR (EUROFUNG)"/>
    <property type="match status" value="1"/>
</dbReference>
<dbReference type="CDD" id="cd12148">
    <property type="entry name" value="fungal_TF_MHR"/>
    <property type="match status" value="1"/>
</dbReference>
<keyword evidence="8" id="KW-1185">Reference proteome</keyword>
<evidence type="ECO:0000259" key="6">
    <source>
        <dbReference type="SMART" id="SM00906"/>
    </source>
</evidence>
<evidence type="ECO:0000256" key="2">
    <source>
        <dbReference type="ARBA" id="ARBA00023015"/>
    </source>
</evidence>
<dbReference type="Proteomes" id="UP001610563">
    <property type="component" value="Unassembled WGS sequence"/>
</dbReference>
<evidence type="ECO:0000256" key="3">
    <source>
        <dbReference type="ARBA" id="ARBA00023125"/>
    </source>
</evidence>
<reference evidence="7 8" key="1">
    <citation type="submission" date="2024-07" db="EMBL/GenBank/DDBJ databases">
        <title>Section-level genome sequencing and comparative genomics of Aspergillus sections Usti and Cavernicolus.</title>
        <authorList>
            <consortium name="Lawrence Berkeley National Laboratory"/>
            <person name="Nybo J.L."/>
            <person name="Vesth T.C."/>
            <person name="Theobald S."/>
            <person name="Frisvad J.C."/>
            <person name="Larsen T.O."/>
            <person name="Kjaerboelling I."/>
            <person name="Rothschild-Mancinelli K."/>
            <person name="Lyhne E.K."/>
            <person name="Kogle M.E."/>
            <person name="Barry K."/>
            <person name="Clum A."/>
            <person name="Na H."/>
            <person name="Ledsgaard L."/>
            <person name="Lin J."/>
            <person name="Lipzen A."/>
            <person name="Kuo A."/>
            <person name="Riley R."/>
            <person name="Mondo S."/>
            <person name="Labutti K."/>
            <person name="Haridas S."/>
            <person name="Pangalinan J."/>
            <person name="Salamov A.A."/>
            <person name="Simmons B.A."/>
            <person name="Magnuson J.K."/>
            <person name="Chen J."/>
            <person name="Drula E."/>
            <person name="Henrissat B."/>
            <person name="Wiebenga A."/>
            <person name="Lubbers R.J."/>
            <person name="Gomes A.C."/>
            <person name="Makela M.R."/>
            <person name="Stajich J."/>
            <person name="Grigoriev I.V."/>
            <person name="Mortensen U.H."/>
            <person name="De Vries R.P."/>
            <person name="Baker S.E."/>
            <person name="Andersen M.R."/>
        </authorList>
    </citation>
    <scope>NUCLEOTIDE SEQUENCE [LARGE SCALE GENOMIC DNA]</scope>
    <source>
        <strain evidence="7 8">CBS 209.92</strain>
    </source>
</reference>
<protein>
    <recommendedName>
        <fullName evidence="6">Xylanolytic transcriptional activator regulatory domain-containing protein</fullName>
    </recommendedName>
</protein>
<dbReference type="SMART" id="SM00906">
    <property type="entry name" value="Fungal_trans"/>
    <property type="match status" value="1"/>
</dbReference>
<accession>A0ABR4G129</accession>
<dbReference type="Pfam" id="PF04082">
    <property type="entry name" value="Fungal_trans"/>
    <property type="match status" value="1"/>
</dbReference>
<evidence type="ECO:0000313" key="8">
    <source>
        <dbReference type="Proteomes" id="UP001610563"/>
    </source>
</evidence>
<keyword evidence="5" id="KW-0539">Nucleus</keyword>
<proteinExistence type="predicted"/>
<organism evidence="7 8">
    <name type="scientific">Aspergillus keveii</name>
    <dbReference type="NCBI Taxonomy" id="714993"/>
    <lineage>
        <taxon>Eukaryota</taxon>
        <taxon>Fungi</taxon>
        <taxon>Dikarya</taxon>
        <taxon>Ascomycota</taxon>
        <taxon>Pezizomycotina</taxon>
        <taxon>Eurotiomycetes</taxon>
        <taxon>Eurotiomycetidae</taxon>
        <taxon>Eurotiales</taxon>
        <taxon>Aspergillaceae</taxon>
        <taxon>Aspergillus</taxon>
        <taxon>Aspergillus subgen. Nidulantes</taxon>
    </lineage>
</organism>
<evidence type="ECO:0000256" key="4">
    <source>
        <dbReference type="ARBA" id="ARBA00023163"/>
    </source>
</evidence>
<evidence type="ECO:0000256" key="1">
    <source>
        <dbReference type="ARBA" id="ARBA00022833"/>
    </source>
</evidence>
<feature type="domain" description="Xylanolytic transcriptional activator regulatory" evidence="6">
    <location>
        <begin position="187"/>
        <end position="258"/>
    </location>
</feature>
<keyword evidence="4" id="KW-0804">Transcription</keyword>